<accession>A0ABT8YDU5</accession>
<evidence type="ECO:0000256" key="2">
    <source>
        <dbReference type="ARBA" id="ARBA00006602"/>
    </source>
</evidence>
<keyword evidence="7" id="KW-1006">Bacterial flagellum protein export</keyword>
<keyword evidence="11" id="KW-1185">Reference proteome</keyword>
<sequence length="219" mass="22871">MSDMSGHWAKGIFADAPAVPVWTRPAPARFTANPTGGGTGFSAWASDAGTDQPQAAGAAINDSEAQRAEAYAVGFDEGHRTALAALESEQAAFDRLATALAGVQAEPPADLARLLSETVSRLVRQVVGECAAVDTDLLAERTHAVAALITEDGAPARLRLNPADLSRIDGLRPDLKLIADPSIPEGSVVAETASGWVEDGPAIRLEKLRGLLDQLSTRR</sequence>
<evidence type="ECO:0000256" key="4">
    <source>
        <dbReference type="ARBA" id="ARBA00022448"/>
    </source>
</evidence>
<dbReference type="EMBL" id="JAUOTP010000011">
    <property type="protein sequence ID" value="MDO6416523.1"/>
    <property type="molecule type" value="Genomic_DNA"/>
</dbReference>
<feature type="region of interest" description="Disordered" evidence="8">
    <location>
        <begin position="28"/>
        <end position="54"/>
    </location>
</feature>
<evidence type="ECO:0000313" key="10">
    <source>
        <dbReference type="EMBL" id="MDO6416523.1"/>
    </source>
</evidence>
<evidence type="ECO:0000256" key="6">
    <source>
        <dbReference type="ARBA" id="ARBA00022927"/>
    </source>
</evidence>
<dbReference type="InterPro" id="IPR018035">
    <property type="entry name" value="Flagellar_FliH/T3SS_HrpE"/>
</dbReference>
<dbReference type="PANTHER" id="PTHR34982:SF1">
    <property type="entry name" value="FLAGELLAR ASSEMBLY PROTEIN FLIH"/>
    <property type="match status" value="1"/>
</dbReference>
<dbReference type="RefSeq" id="WP_303546162.1">
    <property type="nucleotide sequence ID" value="NZ_JAUOTP010000011.1"/>
</dbReference>
<protein>
    <recommendedName>
        <fullName evidence="3">Flagellar assembly protein FliH</fullName>
    </recommendedName>
</protein>
<name>A0ABT8YDU5_9SPHN</name>
<evidence type="ECO:0000256" key="1">
    <source>
        <dbReference type="ARBA" id="ARBA00003041"/>
    </source>
</evidence>
<dbReference type="Pfam" id="PF02108">
    <property type="entry name" value="FliH"/>
    <property type="match status" value="1"/>
</dbReference>
<evidence type="ECO:0000256" key="8">
    <source>
        <dbReference type="SAM" id="MobiDB-lite"/>
    </source>
</evidence>
<comment type="function">
    <text evidence="1">Needed for flagellar regrowth and assembly.</text>
</comment>
<comment type="similarity">
    <text evidence="2">Belongs to the FliH family.</text>
</comment>
<keyword evidence="6" id="KW-0653">Protein transport</keyword>
<dbReference type="Proteomes" id="UP001169764">
    <property type="component" value="Unassembled WGS sequence"/>
</dbReference>
<evidence type="ECO:0000256" key="5">
    <source>
        <dbReference type="ARBA" id="ARBA00022795"/>
    </source>
</evidence>
<dbReference type="InterPro" id="IPR051472">
    <property type="entry name" value="T3SS_Stator/FliH"/>
</dbReference>
<organism evidence="10 11">
    <name type="scientific">Sphingomonas natans</name>
    <dbReference type="NCBI Taxonomy" id="3063330"/>
    <lineage>
        <taxon>Bacteria</taxon>
        <taxon>Pseudomonadati</taxon>
        <taxon>Pseudomonadota</taxon>
        <taxon>Alphaproteobacteria</taxon>
        <taxon>Sphingomonadales</taxon>
        <taxon>Sphingomonadaceae</taxon>
        <taxon>Sphingomonas</taxon>
    </lineage>
</organism>
<evidence type="ECO:0000256" key="3">
    <source>
        <dbReference type="ARBA" id="ARBA00016507"/>
    </source>
</evidence>
<keyword evidence="4" id="KW-0813">Transport</keyword>
<comment type="caution">
    <text evidence="10">The sequence shown here is derived from an EMBL/GenBank/DDBJ whole genome shotgun (WGS) entry which is preliminary data.</text>
</comment>
<keyword evidence="5" id="KW-1005">Bacterial flagellum biogenesis</keyword>
<evidence type="ECO:0000259" key="9">
    <source>
        <dbReference type="Pfam" id="PF02108"/>
    </source>
</evidence>
<reference evidence="10" key="1">
    <citation type="submission" date="2023-07" db="EMBL/GenBank/DDBJ databases">
        <authorList>
            <person name="Kim M."/>
        </authorList>
    </citation>
    <scope>NUCLEOTIDE SEQUENCE</scope>
    <source>
        <strain evidence="10">BIUV-7</strain>
    </source>
</reference>
<proteinExistence type="inferred from homology"/>
<evidence type="ECO:0000313" key="11">
    <source>
        <dbReference type="Proteomes" id="UP001169764"/>
    </source>
</evidence>
<dbReference type="PANTHER" id="PTHR34982">
    <property type="entry name" value="YOP PROTEINS TRANSLOCATION PROTEIN L"/>
    <property type="match status" value="1"/>
</dbReference>
<evidence type="ECO:0000256" key="7">
    <source>
        <dbReference type="ARBA" id="ARBA00023225"/>
    </source>
</evidence>
<feature type="domain" description="Flagellar assembly protein FliH/Type III secretion system HrpE" evidence="9">
    <location>
        <begin position="91"/>
        <end position="206"/>
    </location>
</feature>
<gene>
    <name evidence="10" type="ORF">Q4F19_19225</name>
</gene>